<dbReference type="PANTHER" id="PTHR38847">
    <property type="match status" value="1"/>
</dbReference>
<dbReference type="Pfam" id="PF14273">
    <property type="entry name" value="DUF4360"/>
    <property type="match status" value="1"/>
</dbReference>
<dbReference type="STRING" id="71717.A0A4Y7SD58"/>
<keyword evidence="3" id="KW-1185">Reference proteome</keyword>
<reference evidence="2 3" key="1">
    <citation type="journal article" date="2019" name="Nat. Ecol. Evol.">
        <title>Megaphylogeny resolves global patterns of mushroom evolution.</title>
        <authorList>
            <person name="Varga T."/>
            <person name="Krizsan K."/>
            <person name="Foldi C."/>
            <person name="Dima B."/>
            <person name="Sanchez-Garcia M."/>
            <person name="Sanchez-Ramirez S."/>
            <person name="Szollosi G.J."/>
            <person name="Szarkandi J.G."/>
            <person name="Papp V."/>
            <person name="Albert L."/>
            <person name="Andreopoulos W."/>
            <person name="Angelini C."/>
            <person name="Antonin V."/>
            <person name="Barry K.W."/>
            <person name="Bougher N.L."/>
            <person name="Buchanan P."/>
            <person name="Buyck B."/>
            <person name="Bense V."/>
            <person name="Catcheside P."/>
            <person name="Chovatia M."/>
            <person name="Cooper J."/>
            <person name="Damon W."/>
            <person name="Desjardin D."/>
            <person name="Finy P."/>
            <person name="Geml J."/>
            <person name="Haridas S."/>
            <person name="Hughes K."/>
            <person name="Justo A."/>
            <person name="Karasinski D."/>
            <person name="Kautmanova I."/>
            <person name="Kiss B."/>
            <person name="Kocsube S."/>
            <person name="Kotiranta H."/>
            <person name="LaButti K.M."/>
            <person name="Lechner B.E."/>
            <person name="Liimatainen K."/>
            <person name="Lipzen A."/>
            <person name="Lukacs Z."/>
            <person name="Mihaltcheva S."/>
            <person name="Morgado L.N."/>
            <person name="Niskanen T."/>
            <person name="Noordeloos M.E."/>
            <person name="Ohm R.A."/>
            <person name="Ortiz-Santana B."/>
            <person name="Ovrebo C."/>
            <person name="Racz N."/>
            <person name="Riley R."/>
            <person name="Savchenko A."/>
            <person name="Shiryaev A."/>
            <person name="Soop K."/>
            <person name="Spirin V."/>
            <person name="Szebenyi C."/>
            <person name="Tomsovsky M."/>
            <person name="Tulloss R.E."/>
            <person name="Uehling J."/>
            <person name="Grigoriev I.V."/>
            <person name="Vagvolgyi C."/>
            <person name="Papp T."/>
            <person name="Martin F.M."/>
            <person name="Miettinen O."/>
            <person name="Hibbett D.S."/>
            <person name="Nagy L.G."/>
        </authorList>
    </citation>
    <scope>NUCLEOTIDE SEQUENCE [LARGE SCALE GENOMIC DNA]</scope>
    <source>
        <strain evidence="2 3">FP101781</strain>
    </source>
</reference>
<evidence type="ECO:0000256" key="1">
    <source>
        <dbReference type="SAM" id="SignalP"/>
    </source>
</evidence>
<dbReference type="EMBL" id="QPFP01000190">
    <property type="protein sequence ID" value="TEB19448.1"/>
    <property type="molecule type" value="Genomic_DNA"/>
</dbReference>
<dbReference type="Proteomes" id="UP000298030">
    <property type="component" value="Unassembled WGS sequence"/>
</dbReference>
<accession>A0A4Y7SD58</accession>
<comment type="caution">
    <text evidence="2">The sequence shown here is derived from an EMBL/GenBank/DDBJ whole genome shotgun (WGS) entry which is preliminary data.</text>
</comment>
<evidence type="ECO:0008006" key="4">
    <source>
        <dbReference type="Google" id="ProtNLM"/>
    </source>
</evidence>
<dbReference type="AlphaFoldDB" id="A0A4Y7SD58"/>
<protein>
    <recommendedName>
        <fullName evidence="4">Secreted protein</fullName>
    </recommendedName>
</protein>
<keyword evidence="1" id="KW-0732">Signal</keyword>
<evidence type="ECO:0000313" key="2">
    <source>
        <dbReference type="EMBL" id="TEB19448.1"/>
    </source>
</evidence>
<dbReference type="PANTHER" id="PTHR38847:SF1">
    <property type="entry name" value="PSEUDOURIDINE SYNTHASE RSUA_RLUA-LIKE DOMAIN-CONTAINING PROTEIN"/>
    <property type="match status" value="1"/>
</dbReference>
<proteinExistence type="predicted"/>
<name>A0A4Y7SD58_COPMI</name>
<gene>
    <name evidence="2" type="ORF">FA13DRAFT_1802201</name>
</gene>
<feature type="chain" id="PRO_5021296239" description="Secreted protein" evidence="1">
    <location>
        <begin position="20"/>
        <end position="220"/>
    </location>
</feature>
<feature type="signal peptide" evidence="1">
    <location>
        <begin position="1"/>
        <end position="19"/>
    </location>
</feature>
<organism evidence="2 3">
    <name type="scientific">Coprinellus micaceus</name>
    <name type="common">Glistening ink-cap mushroom</name>
    <name type="synonym">Coprinus micaceus</name>
    <dbReference type="NCBI Taxonomy" id="71717"/>
    <lineage>
        <taxon>Eukaryota</taxon>
        <taxon>Fungi</taxon>
        <taxon>Dikarya</taxon>
        <taxon>Basidiomycota</taxon>
        <taxon>Agaricomycotina</taxon>
        <taxon>Agaricomycetes</taxon>
        <taxon>Agaricomycetidae</taxon>
        <taxon>Agaricales</taxon>
        <taxon>Agaricineae</taxon>
        <taxon>Psathyrellaceae</taxon>
        <taxon>Coprinellus</taxon>
    </lineage>
</organism>
<dbReference type="PROSITE" id="PS51257">
    <property type="entry name" value="PROKAR_LIPOPROTEIN"/>
    <property type="match status" value="1"/>
</dbReference>
<dbReference type="InterPro" id="IPR025649">
    <property type="entry name" value="DUF4360"/>
</dbReference>
<dbReference type="OrthoDB" id="152248at2759"/>
<sequence length="220" mass="22967">MKFTLATVTILAAAVQASAQSLSVISTTFGGSGCPQGSGTTISVTSGAINYTPPSTFAASTGPGVPVTAGRTNCQINVNRQVLIALYHSVPAGWRFRFAQTNTPVTASTPSGNTNQVTETYFFSSAAGATGTGTTTITTTGPTTANTVYSPTNVWSSCGGNAIANINTAFRAIGKCCWKHYYCWCYQHSHRLGDLLGVPACVRRALLQQAHSRLSVRLSS</sequence>
<evidence type="ECO:0000313" key="3">
    <source>
        <dbReference type="Proteomes" id="UP000298030"/>
    </source>
</evidence>